<dbReference type="InterPro" id="IPR009080">
    <property type="entry name" value="tRNAsynth_Ia_anticodon-bd"/>
</dbReference>
<dbReference type="NCBIfam" id="NF000540">
    <property type="entry name" value="alt_ValS"/>
    <property type="match status" value="1"/>
</dbReference>
<protein>
    <recommendedName>
        <fullName evidence="8">Valine--tRNA ligase</fullName>
        <ecNumber evidence="8">6.1.1.9</ecNumber>
    </recommendedName>
    <alternativeName>
        <fullName evidence="8">Valyl-tRNA synthetase</fullName>
        <shortName evidence="8">ValRS</shortName>
    </alternativeName>
</protein>
<dbReference type="InterPro" id="IPR009008">
    <property type="entry name" value="Val/Leu/Ile-tRNA-synth_edit"/>
</dbReference>
<dbReference type="InterPro" id="IPR022874">
    <property type="entry name" value="Valine-tRNA_ligase_type_2"/>
</dbReference>
<comment type="subunit">
    <text evidence="8">Monomer.</text>
</comment>
<comment type="similarity">
    <text evidence="8">Belongs to the class-I aminoacyl-tRNA synthetase family. ValS type 2 subfamily.</text>
</comment>
<evidence type="ECO:0000256" key="9">
    <source>
        <dbReference type="SAM" id="MobiDB-lite"/>
    </source>
</evidence>
<dbReference type="InterPro" id="IPR013155">
    <property type="entry name" value="M/V/L/I-tRNA-synth_anticd-bd"/>
</dbReference>
<dbReference type="InterPro" id="IPR048044">
    <property type="entry name" value="Valyl-tRNA_ligase_actino"/>
</dbReference>
<feature type="region of interest" description="Disordered" evidence="9">
    <location>
        <begin position="111"/>
        <end position="131"/>
    </location>
</feature>
<dbReference type="InterPro" id="IPR001412">
    <property type="entry name" value="aa-tRNA-synth_I_CS"/>
</dbReference>
<feature type="short sequence motif" description="'HIGH' region" evidence="8">
    <location>
        <begin position="52"/>
        <end position="62"/>
    </location>
</feature>
<feature type="region of interest" description="Disordered" evidence="9">
    <location>
        <begin position="468"/>
        <end position="498"/>
    </location>
</feature>
<comment type="caution">
    <text evidence="12">The sequence shown here is derived from an EMBL/GenBank/DDBJ whole genome shotgun (WGS) entry which is preliminary data.</text>
</comment>
<keyword evidence="13" id="KW-1185">Reference proteome</keyword>
<comment type="catalytic activity">
    <reaction evidence="7 8">
        <text>tRNA(Val) + L-valine + ATP = L-valyl-tRNA(Val) + AMP + diphosphate</text>
        <dbReference type="Rhea" id="RHEA:10704"/>
        <dbReference type="Rhea" id="RHEA-COMP:9672"/>
        <dbReference type="Rhea" id="RHEA-COMP:9708"/>
        <dbReference type="ChEBI" id="CHEBI:30616"/>
        <dbReference type="ChEBI" id="CHEBI:33019"/>
        <dbReference type="ChEBI" id="CHEBI:57762"/>
        <dbReference type="ChEBI" id="CHEBI:78442"/>
        <dbReference type="ChEBI" id="CHEBI:78537"/>
        <dbReference type="ChEBI" id="CHEBI:456215"/>
        <dbReference type="EC" id="6.1.1.9"/>
    </reaction>
</comment>
<evidence type="ECO:0000256" key="2">
    <source>
        <dbReference type="ARBA" id="ARBA00022598"/>
    </source>
</evidence>
<feature type="domain" description="Methionyl/Valyl/Leucyl/Isoleucyl-tRNA synthetase anticodon-binding" evidence="11">
    <location>
        <begin position="656"/>
        <end position="802"/>
    </location>
</feature>
<dbReference type="GO" id="GO:0004832">
    <property type="term" value="F:valine-tRNA ligase activity"/>
    <property type="evidence" value="ECO:0007669"/>
    <property type="project" value="UniProtKB-EC"/>
</dbReference>
<dbReference type="PRINTS" id="PR00986">
    <property type="entry name" value="TRNASYNTHVAL"/>
</dbReference>
<dbReference type="InterPro" id="IPR014729">
    <property type="entry name" value="Rossmann-like_a/b/a_fold"/>
</dbReference>
<feature type="domain" description="Aminoacyl-tRNA synthetase class Ia" evidence="10">
    <location>
        <begin position="23"/>
        <end position="617"/>
    </location>
</feature>
<keyword evidence="4 8" id="KW-0067">ATP-binding</keyword>
<comment type="domain">
    <text evidence="8">ValRS has two distinct active sites: one for aminoacylation and one for editing. The misactivated threonine is translocated from the active site to the editing site.</text>
</comment>
<evidence type="ECO:0000256" key="4">
    <source>
        <dbReference type="ARBA" id="ARBA00022840"/>
    </source>
</evidence>
<dbReference type="Gene3D" id="1.10.730.10">
    <property type="entry name" value="Isoleucyl-tRNA Synthetase, Domain 1"/>
    <property type="match status" value="1"/>
</dbReference>
<evidence type="ECO:0000256" key="7">
    <source>
        <dbReference type="ARBA" id="ARBA00047552"/>
    </source>
</evidence>
<gene>
    <name evidence="8 12" type="primary">valS</name>
    <name evidence="12" type="ORF">SM611_06830</name>
</gene>
<feature type="short sequence motif" description="'KMSKS' region" evidence="8">
    <location>
        <begin position="579"/>
        <end position="583"/>
    </location>
</feature>
<reference evidence="12 13" key="1">
    <citation type="submission" date="2023-11" db="EMBL/GenBank/DDBJ databases">
        <title>Actinomadura monticuli sp. nov., isolated from volcanic ash.</title>
        <authorList>
            <person name="Lee S.D."/>
            <person name="Yang H."/>
            <person name="Kim I.S."/>
        </authorList>
    </citation>
    <scope>NUCLEOTIDE SEQUENCE [LARGE SCALE GENOMIC DNA]</scope>
    <source>
        <strain evidence="12 13">DLS-62</strain>
    </source>
</reference>
<comment type="subcellular location">
    <subcellularLocation>
        <location evidence="8">Cytoplasm</location>
    </subcellularLocation>
</comment>
<sequence length="849" mass="94721">MTEQPRTPHVPPKPSLDGLEEKWVRAWEDGGVYRFDRTRPRGEVYSIDTPPPTVSGSLHVGHVFSYTHTDTVARFHRMRGRAVFYPMGWDDNGLPTERRVQNHFGVRCDPSLPYDPDFEPPAKPDPKRQRPISRRNFIELCERLTEVDEKAFEEMWRQVGLSVDWNHLYTTIGDVSRRASQRAFLRNLARGEAYVSEAPTLWDVTFRTAVAQAELEDREHPGAFYRIRFHGGERPVYIETTRPELLPACVALVAHPDDERYRELFGTTVRTPLFGVEVPVLAHRLAEPDKGSGIAMICTFGDVTDVTWWRELNLPTRAIIDWDGRLAADPPAGVAAEPYAELAGKTVFSAKERVAELLRESGDLDGEPRGISRPVKFYEKGSKPLEIVTTRQWYIRNGGRDEGVRAELLARGRELEWHPAYMRARYENWVEGLNGDWLISRQRFFGVPIPVWYPLDGSGEPRYDRPIVPSEDALPVDPSSDVPPGFTEERRGEPGGFIGDPDVMDTWATSSLTPQIAGGWERDADLFGRVFPYDLRPQAHDIIRTWLFSTVVRAHLEHGSLPWRGTALSGWILDPDRKKMSKSKGNVVTPIDLLREYGSDAVRYWAASGRPGTDTAFDTGQIKVGRRLAIKILNASKFVLGLGEVEPDASVTEPLDRAMLAALSGVVQDATEAFEGYDYTRALERTERFFWEFCDDYLELVKARAYGGGEEGSGGVTGGAQSARAALRLALSVLLRLFAPVLPFVTEEVWSWWRRGSVHAASWPSAAELPAGGDPAVLAATGEALRQVRKAKSEAKASMRADVTRAVVRGAEVTHIARPDLAAAGRIADLTLENAPADLTVDVVLAPAT</sequence>
<dbReference type="InterPro" id="IPR033705">
    <property type="entry name" value="Anticodon_Ia_Val"/>
</dbReference>
<dbReference type="NCBIfam" id="NF009687">
    <property type="entry name" value="PRK13208.1"/>
    <property type="match status" value="1"/>
</dbReference>
<dbReference type="RefSeq" id="WP_371948110.1">
    <property type="nucleotide sequence ID" value="NZ_JAXCEI010000003.1"/>
</dbReference>
<dbReference type="EC" id="6.1.1.9" evidence="8"/>
<keyword evidence="3 8" id="KW-0547">Nucleotide-binding</keyword>
<dbReference type="HAMAP" id="MF_02005">
    <property type="entry name" value="Val_tRNA_synth_type2"/>
    <property type="match status" value="1"/>
</dbReference>
<dbReference type="InterPro" id="IPR002303">
    <property type="entry name" value="Valyl-tRNA_ligase"/>
</dbReference>
<keyword evidence="2 8" id="KW-0436">Ligase</keyword>
<dbReference type="Proteomes" id="UP001569963">
    <property type="component" value="Unassembled WGS sequence"/>
</dbReference>
<evidence type="ECO:0000256" key="3">
    <source>
        <dbReference type="ARBA" id="ARBA00022741"/>
    </source>
</evidence>
<proteinExistence type="inferred from homology"/>
<evidence type="ECO:0000259" key="11">
    <source>
        <dbReference type="Pfam" id="PF08264"/>
    </source>
</evidence>
<dbReference type="Pfam" id="PF08264">
    <property type="entry name" value="Anticodon_1"/>
    <property type="match status" value="1"/>
</dbReference>
<dbReference type="Pfam" id="PF00133">
    <property type="entry name" value="tRNA-synt_1"/>
    <property type="match status" value="1"/>
</dbReference>
<dbReference type="EMBL" id="JAXCEI010000003">
    <property type="protein sequence ID" value="MFA1538641.1"/>
    <property type="molecule type" value="Genomic_DNA"/>
</dbReference>
<keyword evidence="6 8" id="KW-0030">Aminoacyl-tRNA synthetase</keyword>
<evidence type="ECO:0000256" key="1">
    <source>
        <dbReference type="ARBA" id="ARBA00022490"/>
    </source>
</evidence>
<evidence type="ECO:0000313" key="13">
    <source>
        <dbReference type="Proteomes" id="UP001569963"/>
    </source>
</evidence>
<name>A0ABV4Q6E4_9ACTN</name>
<evidence type="ECO:0000313" key="12">
    <source>
        <dbReference type="EMBL" id="MFA1538641.1"/>
    </source>
</evidence>
<dbReference type="SUPFAM" id="SSF50677">
    <property type="entry name" value="ValRS/IleRS/LeuRS editing domain"/>
    <property type="match status" value="1"/>
</dbReference>
<dbReference type="Gene3D" id="3.90.740.10">
    <property type="entry name" value="Valyl/Leucyl/Isoleucyl-tRNA synthetase, editing domain"/>
    <property type="match status" value="1"/>
</dbReference>
<dbReference type="PANTHER" id="PTHR11946">
    <property type="entry name" value="VALYL-TRNA SYNTHETASES"/>
    <property type="match status" value="1"/>
</dbReference>
<organism evidence="12 13">
    <name type="scientific">Actinomadura monticuli</name>
    <dbReference type="NCBI Taxonomy" id="3097367"/>
    <lineage>
        <taxon>Bacteria</taxon>
        <taxon>Bacillati</taxon>
        <taxon>Actinomycetota</taxon>
        <taxon>Actinomycetes</taxon>
        <taxon>Streptosporangiales</taxon>
        <taxon>Thermomonosporaceae</taxon>
        <taxon>Actinomadura</taxon>
    </lineage>
</organism>
<dbReference type="PROSITE" id="PS00178">
    <property type="entry name" value="AA_TRNA_LIGASE_I"/>
    <property type="match status" value="1"/>
</dbReference>
<dbReference type="PANTHER" id="PTHR11946:SF93">
    <property type="entry name" value="VALINE--TRNA LIGASE, CHLOROPLASTIC_MITOCHONDRIAL 2"/>
    <property type="match status" value="1"/>
</dbReference>
<evidence type="ECO:0000256" key="6">
    <source>
        <dbReference type="ARBA" id="ARBA00023146"/>
    </source>
</evidence>
<comment type="function">
    <text evidence="8">Catalyzes the attachment of valine to tRNA(Val). As ValRS can inadvertently accommodate and process structurally similar amino acids such as threonine, to avoid such errors, it has a 'posttransfer' editing activity that hydrolyzes mischarged Thr-tRNA(Val) in a tRNA-dependent manner.</text>
</comment>
<keyword evidence="1 8" id="KW-0963">Cytoplasm</keyword>
<dbReference type="SUPFAM" id="SSF52374">
    <property type="entry name" value="Nucleotidylyl transferase"/>
    <property type="match status" value="1"/>
</dbReference>
<dbReference type="Gene3D" id="3.40.50.620">
    <property type="entry name" value="HUPs"/>
    <property type="match status" value="2"/>
</dbReference>
<feature type="binding site" evidence="8">
    <location>
        <position position="582"/>
    </location>
    <ligand>
        <name>ATP</name>
        <dbReference type="ChEBI" id="CHEBI:30616"/>
    </ligand>
</feature>
<evidence type="ECO:0000256" key="8">
    <source>
        <dbReference type="HAMAP-Rule" id="MF_02005"/>
    </source>
</evidence>
<keyword evidence="5 8" id="KW-0648">Protein biosynthesis</keyword>
<dbReference type="InterPro" id="IPR002300">
    <property type="entry name" value="aa-tRNA-synth_Ia"/>
</dbReference>
<accession>A0ABV4Q6E4</accession>
<dbReference type="CDD" id="cd07962">
    <property type="entry name" value="Anticodon_Ia_Val"/>
    <property type="match status" value="1"/>
</dbReference>
<evidence type="ECO:0000259" key="10">
    <source>
        <dbReference type="Pfam" id="PF00133"/>
    </source>
</evidence>
<evidence type="ECO:0000256" key="5">
    <source>
        <dbReference type="ARBA" id="ARBA00022917"/>
    </source>
</evidence>
<dbReference type="SUPFAM" id="SSF47323">
    <property type="entry name" value="Anticodon-binding domain of a subclass of class I aminoacyl-tRNA synthetases"/>
    <property type="match status" value="1"/>
</dbReference>